<evidence type="ECO:0000313" key="2">
    <source>
        <dbReference type="Proteomes" id="UP000799118"/>
    </source>
</evidence>
<protein>
    <submittedName>
        <fullName evidence="1">Uncharacterized protein</fullName>
    </submittedName>
</protein>
<dbReference type="OrthoDB" id="3127741at2759"/>
<accession>A0A6A4I5I7</accession>
<reference evidence="1" key="1">
    <citation type="journal article" date="2019" name="Environ. Microbiol.">
        <title>Fungal ecological strategies reflected in gene transcription - a case study of two litter decomposers.</title>
        <authorList>
            <person name="Barbi F."/>
            <person name="Kohler A."/>
            <person name="Barry K."/>
            <person name="Baskaran P."/>
            <person name="Daum C."/>
            <person name="Fauchery L."/>
            <person name="Ihrmark K."/>
            <person name="Kuo A."/>
            <person name="LaButti K."/>
            <person name="Lipzen A."/>
            <person name="Morin E."/>
            <person name="Grigoriev I.V."/>
            <person name="Henrissat B."/>
            <person name="Lindahl B."/>
            <person name="Martin F."/>
        </authorList>
    </citation>
    <scope>NUCLEOTIDE SEQUENCE</scope>
    <source>
        <strain evidence="1">JB14</strain>
    </source>
</reference>
<organism evidence="1 2">
    <name type="scientific">Gymnopus androsaceus JB14</name>
    <dbReference type="NCBI Taxonomy" id="1447944"/>
    <lineage>
        <taxon>Eukaryota</taxon>
        <taxon>Fungi</taxon>
        <taxon>Dikarya</taxon>
        <taxon>Basidiomycota</taxon>
        <taxon>Agaricomycotina</taxon>
        <taxon>Agaricomycetes</taxon>
        <taxon>Agaricomycetidae</taxon>
        <taxon>Agaricales</taxon>
        <taxon>Marasmiineae</taxon>
        <taxon>Omphalotaceae</taxon>
        <taxon>Gymnopus</taxon>
    </lineage>
</organism>
<gene>
    <name evidence="1" type="ORF">BT96DRAFT_988717</name>
</gene>
<sequence length="369" mass="41953">MSKIAYVYCTFAASAFETRRGMRLLVLALRRVHHDLSFIQLSFKGYNSLSNEVFEDLIREVQRTRCRSFRIYGTVAFKHSSLDFNSHINHSLNLFSIPESLVLSQPLWLCKFLNSSLGLSSIIAQSTKEWTQILPKLYLPSLGALTFWGDIPSDAQTNIEVLVDFSNRHHSLSMSSNSLDNSKYSRLSSKMSIPTSTYPVSHRNIPLKSTRKMNFITFGTSSRSYPPDAALRLLILHAERNTLATKSTLRRRALLEIHLSASPFVFQARYELAINWLEWDLTRKSSFAQAVADEWPSVNMLTINYTETRKCGSLVASKLSDSVVKYGLSSTLCHHINRRLIDLPLHRQSTLKVPTTHRLAAGKLLNLEK</sequence>
<keyword evidence="2" id="KW-1185">Reference proteome</keyword>
<dbReference type="EMBL" id="ML769411">
    <property type="protein sequence ID" value="KAE9405170.1"/>
    <property type="molecule type" value="Genomic_DNA"/>
</dbReference>
<dbReference type="AlphaFoldDB" id="A0A6A4I5I7"/>
<evidence type="ECO:0000313" key="1">
    <source>
        <dbReference type="EMBL" id="KAE9405170.1"/>
    </source>
</evidence>
<proteinExistence type="predicted"/>
<dbReference type="Proteomes" id="UP000799118">
    <property type="component" value="Unassembled WGS sequence"/>
</dbReference>
<name>A0A6A4I5I7_9AGAR</name>